<gene>
    <name evidence="2" type="ORF">FA047_12595</name>
</gene>
<reference evidence="2 3" key="1">
    <citation type="submission" date="2019-04" db="EMBL/GenBank/DDBJ databases">
        <title>Pedobacter sp. RP-3-15 sp. nov., isolated from Arctic soil.</title>
        <authorList>
            <person name="Dahal R.H."/>
            <person name="Kim D.-U."/>
        </authorList>
    </citation>
    <scope>NUCLEOTIDE SEQUENCE [LARGE SCALE GENOMIC DNA]</scope>
    <source>
        <strain evidence="2 3">RP-3-15</strain>
    </source>
</reference>
<dbReference type="InterPro" id="IPR055188">
    <property type="entry name" value="Choice_anch_I"/>
</dbReference>
<dbReference type="SUPFAM" id="SSF75011">
    <property type="entry name" value="3-carboxy-cis,cis-mucoante lactonizing enzyme"/>
    <property type="match status" value="1"/>
</dbReference>
<dbReference type="PANTHER" id="PTHR46928:SF1">
    <property type="entry name" value="MESENCHYME-SPECIFIC CELL SURFACE GLYCOPROTEIN"/>
    <property type="match status" value="1"/>
</dbReference>
<dbReference type="Proteomes" id="UP000307244">
    <property type="component" value="Unassembled WGS sequence"/>
</dbReference>
<dbReference type="Pfam" id="PF22494">
    <property type="entry name" value="choice_anch_I"/>
    <property type="match status" value="1"/>
</dbReference>
<dbReference type="EMBL" id="SWBQ01000003">
    <property type="protein sequence ID" value="TKC06158.1"/>
    <property type="molecule type" value="Genomic_DNA"/>
</dbReference>
<protein>
    <submittedName>
        <fullName evidence="2">Alkaline phosphatase</fullName>
    </submittedName>
</protein>
<accession>A0A4U1CG85</accession>
<dbReference type="PROSITE" id="PS51257">
    <property type="entry name" value="PROKAR_LIPOPROTEIN"/>
    <property type="match status" value="1"/>
</dbReference>
<dbReference type="InterPro" id="IPR015943">
    <property type="entry name" value="WD40/YVTN_repeat-like_dom_sf"/>
</dbReference>
<evidence type="ECO:0000259" key="1">
    <source>
        <dbReference type="Pfam" id="PF22494"/>
    </source>
</evidence>
<dbReference type="RefSeq" id="WP_136836417.1">
    <property type="nucleotide sequence ID" value="NZ_SWBQ01000003.1"/>
</dbReference>
<dbReference type="OrthoDB" id="9803927at2"/>
<comment type="caution">
    <text evidence="2">The sequence shown here is derived from an EMBL/GenBank/DDBJ whole genome shotgun (WGS) entry which is preliminary data.</text>
</comment>
<name>A0A4U1CG85_9SPHI</name>
<organism evidence="2 3">
    <name type="scientific">Pedobacter frigoris</name>
    <dbReference type="NCBI Taxonomy" id="2571272"/>
    <lineage>
        <taxon>Bacteria</taxon>
        <taxon>Pseudomonadati</taxon>
        <taxon>Bacteroidota</taxon>
        <taxon>Sphingobacteriia</taxon>
        <taxon>Sphingobacteriales</taxon>
        <taxon>Sphingobacteriaceae</taxon>
        <taxon>Pedobacter</taxon>
    </lineage>
</organism>
<dbReference type="AlphaFoldDB" id="A0A4U1CG85"/>
<feature type="domain" description="Choice-of-anchor I" evidence="1">
    <location>
        <begin position="41"/>
        <end position="507"/>
    </location>
</feature>
<dbReference type="NCBIfam" id="NF038117">
    <property type="entry name" value="choice_anch_I"/>
    <property type="match status" value="1"/>
</dbReference>
<dbReference type="Gene3D" id="2.130.10.10">
    <property type="entry name" value="YVTN repeat-like/Quinoprotein amine dehydrogenase"/>
    <property type="match status" value="1"/>
</dbReference>
<dbReference type="PANTHER" id="PTHR46928">
    <property type="entry name" value="MESENCHYME-SPECIFIC CELL SURFACE GLYCOPROTEIN"/>
    <property type="match status" value="1"/>
</dbReference>
<dbReference type="InterPro" id="IPR052956">
    <property type="entry name" value="Mesenchyme-surface_protein"/>
</dbReference>
<keyword evidence="3" id="KW-1185">Reference proteome</keyword>
<proteinExistence type="predicted"/>
<evidence type="ECO:0000313" key="3">
    <source>
        <dbReference type="Proteomes" id="UP000307244"/>
    </source>
</evidence>
<evidence type="ECO:0000313" key="2">
    <source>
        <dbReference type="EMBL" id="TKC06158.1"/>
    </source>
</evidence>
<sequence>MKRILLFSLLLTSLYSCKKDTPKETEPEFFVNEDAATFSEIGSYDVGEIGAAEISAFDPITNRLFVVKNENEGMNNQVNVIQVIDFKNPAAMAIIGSISMTPYGGAVNSVSVHDGKLAAAIQLNNKQANGKVVVFKTSDYSKIAEITVGALPDMVTFSPDGKYIMAANEGEPSADYTNDPSGTVSIIDVNNNYAVTTIDFSSMAGQQAALMQKGFRIFGPGLNFVKDIEPEYITISADSKTAWVTLQENNGIAKIDIAGKTITNIFPLGFKDYSLAGNEIDPSDDDKTYLAAKWSVKGIYMPDAIAVLESNGTPYLFTANEGDAREYDAFVEMKRVKDKTITLDPAVFPNATDLKKDGQLGRLNITTTLGDANGDGIFDALYSLGSRSFSVWNGNTGAQVYDSKNELDIKVNEAGVYDDGRSDDKSVEPEGITIGTVGHKKVAFVGMERVDAVAVYDVTSPTAPVFLQLFKCGDAPEGVLFIPAKNSPTKKSLLVVSSENDGMIKVYTPKSI</sequence>